<evidence type="ECO:0000313" key="2">
    <source>
        <dbReference type="Proteomes" id="UP001170310"/>
    </source>
</evidence>
<proteinExistence type="predicted"/>
<reference evidence="1" key="1">
    <citation type="submission" date="2023-07" db="EMBL/GenBank/DDBJ databases">
        <title>Genome content predicts the carbon catabolic preferences of heterotrophic bacteria.</title>
        <authorList>
            <person name="Gralka M."/>
        </authorList>
    </citation>
    <scope>NUCLEOTIDE SEQUENCE</scope>
    <source>
        <strain evidence="1">E2R20</strain>
    </source>
</reference>
<evidence type="ECO:0000313" key="1">
    <source>
        <dbReference type="EMBL" id="MDO6575069.1"/>
    </source>
</evidence>
<keyword evidence="2" id="KW-1185">Reference proteome</keyword>
<gene>
    <name evidence="1" type="ORF">Q4528_13215</name>
</gene>
<accession>A0AAW7YUS6</accession>
<name>A0AAW7YUS6_9STAP</name>
<dbReference type="EMBL" id="JAUOQO010000164">
    <property type="protein sequence ID" value="MDO6575069.1"/>
    <property type="molecule type" value="Genomic_DNA"/>
</dbReference>
<dbReference type="RefSeq" id="WP_303521960.1">
    <property type="nucleotide sequence ID" value="NZ_JAUOQO010000164.1"/>
</dbReference>
<sequence>MRDYLVKNSMFCLIVDDLMSFDCFETDKRHVETKQIAELDELELFLRNSGGVFEDTPKSAFQDVFAHMYCMYMFTSLYELLLLFKKRSGVGEECIVEGLVL</sequence>
<organism evidence="1 2">
    <name type="scientific">Staphylococcus pasteuri_A</name>
    <dbReference type="NCBI Taxonomy" id="3062664"/>
    <lineage>
        <taxon>Bacteria</taxon>
        <taxon>Bacillati</taxon>
        <taxon>Bacillota</taxon>
        <taxon>Bacilli</taxon>
        <taxon>Bacillales</taxon>
        <taxon>Staphylococcaceae</taxon>
        <taxon>Staphylococcus</taxon>
    </lineage>
</organism>
<comment type="caution">
    <text evidence="1">The sequence shown here is derived from an EMBL/GenBank/DDBJ whole genome shotgun (WGS) entry which is preliminary data.</text>
</comment>
<dbReference type="Proteomes" id="UP001170310">
    <property type="component" value="Unassembled WGS sequence"/>
</dbReference>
<dbReference type="AlphaFoldDB" id="A0AAW7YUS6"/>
<protein>
    <submittedName>
        <fullName evidence="1">Uncharacterized protein</fullName>
    </submittedName>
</protein>
<feature type="non-terminal residue" evidence="1">
    <location>
        <position position="101"/>
    </location>
</feature>